<keyword evidence="8 11" id="KW-0413">Isomerase</keyword>
<evidence type="ECO:0000313" key="16">
    <source>
        <dbReference type="EMBL" id="ROR39076.1"/>
    </source>
</evidence>
<dbReference type="SUPFAM" id="SSF102735">
    <property type="entry name" value="Trigger factor ribosome-binding domain"/>
    <property type="match status" value="1"/>
</dbReference>
<reference evidence="18" key="1">
    <citation type="submission" date="2018-03" db="EMBL/GenBank/DDBJ databases">
        <title>A comparative analysis of the Nautiliaceae.</title>
        <authorList>
            <person name="Grosche A."/>
            <person name="Smedile F."/>
            <person name="Vetriani C."/>
        </authorList>
    </citation>
    <scope>NUCLEOTIDE SEQUENCE [LARGE SCALE GENOMIC DNA]</scope>
    <source>
        <strain evidence="18">TB6</strain>
    </source>
</reference>
<dbReference type="EMBL" id="CP027432">
    <property type="protein sequence ID" value="QCI29103.1"/>
    <property type="molecule type" value="Genomic_DNA"/>
</dbReference>
<dbReference type="FunFam" id="3.10.50.40:FF:000001">
    <property type="entry name" value="Trigger factor"/>
    <property type="match status" value="1"/>
</dbReference>
<evidence type="ECO:0000256" key="4">
    <source>
        <dbReference type="ARBA" id="ARBA00016902"/>
    </source>
</evidence>
<dbReference type="InterPro" id="IPR037041">
    <property type="entry name" value="Trigger_fac_C_sf"/>
</dbReference>
<dbReference type="PIRSF" id="PIRSF003095">
    <property type="entry name" value="Trigger_factor"/>
    <property type="match status" value="1"/>
</dbReference>
<comment type="subcellular location">
    <subcellularLocation>
        <location evidence="11">Cytoplasm</location>
    </subcellularLocation>
    <text evidence="11">About half TF is bound to the ribosome near the polypeptide exit tunnel while the other half is free in the cytoplasm.</text>
</comment>
<dbReference type="Gene3D" id="3.30.70.1050">
    <property type="entry name" value="Trigger factor ribosome-binding domain"/>
    <property type="match status" value="1"/>
</dbReference>
<evidence type="ECO:0000256" key="11">
    <source>
        <dbReference type="HAMAP-Rule" id="MF_00303"/>
    </source>
</evidence>
<evidence type="ECO:0000256" key="10">
    <source>
        <dbReference type="ARBA" id="ARBA00029986"/>
    </source>
</evidence>
<dbReference type="Gene3D" id="3.10.50.40">
    <property type="match status" value="1"/>
</dbReference>
<dbReference type="NCBIfam" id="TIGR00115">
    <property type="entry name" value="tig"/>
    <property type="match status" value="1"/>
</dbReference>
<evidence type="ECO:0000259" key="14">
    <source>
        <dbReference type="PROSITE" id="PS50059"/>
    </source>
</evidence>
<dbReference type="Pfam" id="PF05698">
    <property type="entry name" value="Trigger_C"/>
    <property type="match status" value="1"/>
</dbReference>
<dbReference type="GO" id="GO:0003755">
    <property type="term" value="F:peptidyl-prolyl cis-trans isomerase activity"/>
    <property type="evidence" value="ECO:0007669"/>
    <property type="project" value="UniProtKB-UniRule"/>
</dbReference>
<dbReference type="EMBL" id="RJVK01000004">
    <property type="protein sequence ID" value="ROR39076.1"/>
    <property type="molecule type" value="Genomic_DNA"/>
</dbReference>
<dbReference type="Pfam" id="PF05697">
    <property type="entry name" value="Trigger_N"/>
    <property type="match status" value="1"/>
</dbReference>
<protein>
    <recommendedName>
        <fullName evidence="4 11">Trigger factor</fullName>
        <shortName evidence="11">TF</shortName>
        <ecNumber evidence="3 11">5.2.1.8</ecNumber>
    </recommendedName>
    <alternativeName>
        <fullName evidence="10 11">PPIase</fullName>
    </alternativeName>
</protein>
<evidence type="ECO:0000256" key="12">
    <source>
        <dbReference type="PROSITE-ProRule" id="PRU00277"/>
    </source>
</evidence>
<evidence type="ECO:0000256" key="6">
    <source>
        <dbReference type="ARBA" id="ARBA00023110"/>
    </source>
</evidence>
<dbReference type="InterPro" id="IPR008881">
    <property type="entry name" value="Trigger_fac_ribosome-bd_bac"/>
</dbReference>
<proteinExistence type="inferred from homology"/>
<dbReference type="GO" id="GO:0015031">
    <property type="term" value="P:protein transport"/>
    <property type="evidence" value="ECO:0007669"/>
    <property type="project" value="UniProtKB-UniRule"/>
</dbReference>
<dbReference type="InterPro" id="IPR001179">
    <property type="entry name" value="PPIase_FKBP_dom"/>
</dbReference>
<evidence type="ECO:0000256" key="5">
    <source>
        <dbReference type="ARBA" id="ARBA00022618"/>
    </source>
</evidence>
<gene>
    <name evidence="11" type="primary">tig</name>
    <name evidence="15" type="ORF">C6V80_09060</name>
    <name evidence="16" type="ORF">EDC58_1574</name>
</gene>
<name>A0AAJ4RBT9_9BACT</name>
<dbReference type="RefSeq" id="WP_123352956.1">
    <property type="nucleotide sequence ID" value="NZ_CP027432.2"/>
</dbReference>
<dbReference type="Proteomes" id="UP000272781">
    <property type="component" value="Unassembled WGS sequence"/>
</dbReference>
<reference evidence="15" key="3">
    <citation type="submission" date="2019-06" db="EMBL/GenBank/DDBJ databases">
        <title>A comparative analysis of the Nautiliaceae.</title>
        <authorList>
            <person name="Grosche A."/>
            <person name="Smedile F."/>
            <person name="Vetriani C."/>
        </authorList>
    </citation>
    <scope>NUCLEOTIDE SEQUENCE</scope>
    <source>
        <strain evidence="15">TB6</strain>
    </source>
</reference>
<keyword evidence="18" id="KW-1185">Reference proteome</keyword>
<evidence type="ECO:0000256" key="13">
    <source>
        <dbReference type="RuleBase" id="RU003914"/>
    </source>
</evidence>
<dbReference type="InterPro" id="IPR008880">
    <property type="entry name" value="Trigger_fac_C"/>
</dbReference>
<dbReference type="InterPro" id="IPR027304">
    <property type="entry name" value="Trigger_fact/SurA_dom_sf"/>
</dbReference>
<evidence type="ECO:0000256" key="9">
    <source>
        <dbReference type="ARBA" id="ARBA00023306"/>
    </source>
</evidence>
<organism evidence="16 17">
    <name type="scientific">Caminibacter pacificus</name>
    <dbReference type="NCBI Taxonomy" id="1424653"/>
    <lineage>
        <taxon>Bacteria</taxon>
        <taxon>Pseudomonadati</taxon>
        <taxon>Campylobacterota</taxon>
        <taxon>Epsilonproteobacteria</taxon>
        <taxon>Nautiliales</taxon>
        <taxon>Nautiliaceae</taxon>
        <taxon>Caminibacter</taxon>
    </lineage>
</organism>
<dbReference type="Pfam" id="PF00254">
    <property type="entry name" value="FKBP_C"/>
    <property type="match status" value="1"/>
</dbReference>
<evidence type="ECO:0000256" key="2">
    <source>
        <dbReference type="ARBA" id="ARBA00005464"/>
    </source>
</evidence>
<evidence type="ECO:0000313" key="18">
    <source>
        <dbReference type="Proteomes" id="UP000298805"/>
    </source>
</evidence>
<keyword evidence="5 11" id="KW-0132">Cell division</keyword>
<dbReference type="InterPro" id="IPR036611">
    <property type="entry name" value="Trigger_fac_ribosome-bd_sf"/>
</dbReference>
<accession>A0AAJ4RBT9</accession>
<comment type="domain">
    <text evidence="11">Consists of 3 domains; the N-terminus binds the ribosome, the middle domain has PPIase activity, while the C-terminus has intrinsic chaperone activity on its own.</text>
</comment>
<evidence type="ECO:0000256" key="8">
    <source>
        <dbReference type="ARBA" id="ARBA00023235"/>
    </source>
</evidence>
<keyword evidence="7 11" id="KW-0143">Chaperone</keyword>
<dbReference type="SUPFAM" id="SSF54534">
    <property type="entry name" value="FKBP-like"/>
    <property type="match status" value="1"/>
</dbReference>
<keyword evidence="6 11" id="KW-0697">Rotamase</keyword>
<dbReference type="HAMAP" id="MF_00303">
    <property type="entry name" value="Trigger_factor_Tig"/>
    <property type="match status" value="1"/>
</dbReference>
<dbReference type="GO" id="GO:0005737">
    <property type="term" value="C:cytoplasm"/>
    <property type="evidence" value="ECO:0007669"/>
    <property type="project" value="UniProtKB-SubCell"/>
</dbReference>
<dbReference type="GO" id="GO:0051301">
    <property type="term" value="P:cell division"/>
    <property type="evidence" value="ECO:0007669"/>
    <property type="project" value="UniProtKB-KW"/>
</dbReference>
<keyword evidence="9 11" id="KW-0131">Cell cycle</keyword>
<comment type="function">
    <text evidence="11">Involved in protein export. Acts as a chaperone by maintaining the newly synthesized protein in an open conformation. Functions as a peptidyl-prolyl cis-trans isomerase.</text>
</comment>
<sequence length="428" mass="48756">MVEAKKIDSANAIVTGKIDNETLEAKKDKIAKEIAKKAKIQGFRPGKVPVKVVKKMYAADIEQEAISEAVKELLDEGIKQLGTAEIIGEPEVTKFDRKEDGIEIEIKVYTKPELNIGDEYKECVPEVELPEVSDEEVEEELKKIAESMAENKVSQKDTLEEGDIAVIDFKGYIDGKPMENGSAENYPLEIGSKSFIEGFEEQLVGMKVGETRKIKVKFPENYGAKEIAGKEAEFEVTLQEIQEKVPAEINDELAKKYMNDENANLETLKKFIKDSILQRKKAEVFQPLKEKIVECLVEKYDIDLPESIVEREIDVIVNNEAQKLSPAELKELQENPEKLKEFREKFKEEAKERVKLTFLIDAIAQKENVSVSDDELMQVVYYEALMQGQNPQDMVKYLQENNLIPVMKMNMVEEKLLNKLLEDKIKGE</sequence>
<evidence type="ECO:0000313" key="17">
    <source>
        <dbReference type="Proteomes" id="UP000272781"/>
    </source>
</evidence>
<comment type="similarity">
    <text evidence="2 11 13">Belongs to the FKBP-type PPIase family. Tig subfamily.</text>
</comment>
<dbReference type="EC" id="5.2.1.8" evidence="3 11"/>
<keyword evidence="11" id="KW-0963">Cytoplasm</keyword>
<evidence type="ECO:0000313" key="15">
    <source>
        <dbReference type="EMBL" id="QCI29103.1"/>
    </source>
</evidence>
<dbReference type="PROSITE" id="PS50059">
    <property type="entry name" value="FKBP_PPIASE"/>
    <property type="match status" value="1"/>
</dbReference>
<evidence type="ECO:0000256" key="3">
    <source>
        <dbReference type="ARBA" id="ARBA00013194"/>
    </source>
</evidence>
<feature type="domain" description="PPIase FKBP-type" evidence="14">
    <location>
        <begin position="162"/>
        <end position="225"/>
    </location>
</feature>
<dbReference type="AlphaFoldDB" id="A0AAJ4RBT9"/>
<dbReference type="InterPro" id="IPR005215">
    <property type="entry name" value="Trig_fac"/>
</dbReference>
<comment type="catalytic activity">
    <reaction evidence="1 11 12">
        <text>[protein]-peptidylproline (omega=180) = [protein]-peptidylproline (omega=0)</text>
        <dbReference type="Rhea" id="RHEA:16237"/>
        <dbReference type="Rhea" id="RHEA-COMP:10747"/>
        <dbReference type="Rhea" id="RHEA-COMP:10748"/>
        <dbReference type="ChEBI" id="CHEBI:83833"/>
        <dbReference type="ChEBI" id="CHEBI:83834"/>
        <dbReference type="EC" id="5.2.1.8"/>
    </reaction>
</comment>
<dbReference type="Gene3D" id="1.10.3120.10">
    <property type="entry name" value="Trigger factor, C-terminal domain"/>
    <property type="match status" value="1"/>
</dbReference>
<dbReference type="GO" id="GO:0006457">
    <property type="term" value="P:protein folding"/>
    <property type="evidence" value="ECO:0007669"/>
    <property type="project" value="UniProtKB-UniRule"/>
</dbReference>
<reference evidence="16 17" key="2">
    <citation type="submission" date="2018-11" db="EMBL/GenBank/DDBJ databases">
        <title>Genomic Encyclopedia of Type Strains, Phase IV (KMG-IV): sequencing the most valuable type-strain genomes for metagenomic binning, comparative biology and taxonomic classification.</title>
        <authorList>
            <person name="Goeker M."/>
        </authorList>
    </citation>
    <scope>NUCLEOTIDE SEQUENCE [LARGE SCALE GENOMIC DNA]</scope>
    <source>
        <strain evidence="16 17">DSM 27783</strain>
    </source>
</reference>
<dbReference type="SUPFAM" id="SSF109998">
    <property type="entry name" value="Triger factor/SurA peptide-binding domain-like"/>
    <property type="match status" value="1"/>
</dbReference>
<dbReference type="InterPro" id="IPR046357">
    <property type="entry name" value="PPIase_dom_sf"/>
</dbReference>
<dbReference type="Proteomes" id="UP000298805">
    <property type="component" value="Chromosome"/>
</dbReference>
<evidence type="ECO:0000256" key="1">
    <source>
        <dbReference type="ARBA" id="ARBA00000971"/>
    </source>
</evidence>
<evidence type="ECO:0000256" key="7">
    <source>
        <dbReference type="ARBA" id="ARBA00023186"/>
    </source>
</evidence>